<evidence type="ECO:0000256" key="1">
    <source>
        <dbReference type="PIRSR" id="PIRSR605502-1"/>
    </source>
</evidence>
<dbReference type="PANTHER" id="PTHR16222:SF34">
    <property type="entry name" value="ADP-RIBOSYLGLYCOHYDROLASE"/>
    <property type="match status" value="1"/>
</dbReference>
<organism evidence="2 3">
    <name type="scientific">Marinobacter confluentis</name>
    <dbReference type="NCBI Taxonomy" id="1697557"/>
    <lineage>
        <taxon>Bacteria</taxon>
        <taxon>Pseudomonadati</taxon>
        <taxon>Pseudomonadota</taxon>
        <taxon>Gammaproteobacteria</taxon>
        <taxon>Pseudomonadales</taxon>
        <taxon>Marinobacteraceae</taxon>
        <taxon>Marinobacter</taxon>
    </lineage>
</organism>
<name>A0A4Z1BYA9_9GAMM</name>
<dbReference type="RefSeq" id="WP_135803817.1">
    <property type="nucleotide sequence ID" value="NZ_SRPF01000003.1"/>
</dbReference>
<accession>A0A4Z1BYA9</accession>
<comment type="cofactor">
    <cofactor evidence="1">
        <name>Mg(2+)</name>
        <dbReference type="ChEBI" id="CHEBI:18420"/>
    </cofactor>
    <text evidence="1">Binds 2 magnesium ions per subunit.</text>
</comment>
<dbReference type="InterPro" id="IPR005502">
    <property type="entry name" value="Ribosyl_crysJ1"/>
</dbReference>
<dbReference type="InterPro" id="IPR036705">
    <property type="entry name" value="Ribosyl_crysJ1_sf"/>
</dbReference>
<feature type="binding site" evidence="1">
    <location>
        <position position="110"/>
    </location>
    <ligand>
        <name>Mg(2+)</name>
        <dbReference type="ChEBI" id="CHEBI:18420"/>
        <label>1</label>
    </ligand>
</feature>
<proteinExistence type="predicted"/>
<sequence>MSQSPDRQLRATSALKTQFIADALAMPVHWYYNPMDIERAFPGGLQGFEAAPEFHPSSIMSLHSTSSGGRRSASAPAPEVVGNVILKGRAGYWNRPNVHYHQGMKAGENTLNAQCARVLMRTLADNHGHYDPKAFLEAYIGFMTADPPAHADTYAESYHRGFFANYQRGLPPEQCAMVTHDTPSVGGLVTVAPLALSQRLKGETVADIQAVCRNHVALTHPDETLLKVCDRYVALLCALMEGPDDDEVRSLLAEAGRGVPGQDVEALVKRNLPDLQVVGRVYSPACYISDSWPAVLYLAYKYRQDPWMALRVNTALGGDNVHRGAVLGAILGLLDGGVATRWFNQLVAHRELDREMTALVSAAAAPR</sequence>
<keyword evidence="1" id="KW-0460">Magnesium</keyword>
<dbReference type="PANTHER" id="PTHR16222">
    <property type="entry name" value="ADP-RIBOSYLGLYCOHYDROLASE"/>
    <property type="match status" value="1"/>
</dbReference>
<feature type="binding site" evidence="1">
    <location>
        <position position="319"/>
    </location>
    <ligand>
        <name>Mg(2+)</name>
        <dbReference type="ChEBI" id="CHEBI:18420"/>
        <label>1</label>
    </ligand>
</feature>
<comment type="caution">
    <text evidence="2">The sequence shown here is derived from an EMBL/GenBank/DDBJ whole genome shotgun (WGS) entry which is preliminary data.</text>
</comment>
<evidence type="ECO:0000313" key="2">
    <source>
        <dbReference type="EMBL" id="TGN39510.1"/>
    </source>
</evidence>
<dbReference type="Proteomes" id="UP000298325">
    <property type="component" value="Unassembled WGS sequence"/>
</dbReference>
<dbReference type="Gene3D" id="1.10.4080.10">
    <property type="entry name" value="ADP-ribosylation/Crystallin J1"/>
    <property type="match status" value="1"/>
</dbReference>
<reference evidence="2 3" key="1">
    <citation type="submission" date="2019-04" db="EMBL/GenBank/DDBJ databases">
        <authorList>
            <person name="Park S."/>
            <person name="Yoon J.-H."/>
        </authorList>
    </citation>
    <scope>NUCLEOTIDE SEQUENCE [LARGE SCALE GENOMIC DNA]</scope>
    <source>
        <strain evidence="2 3">HJM-18</strain>
    </source>
</reference>
<evidence type="ECO:0000313" key="3">
    <source>
        <dbReference type="Proteomes" id="UP000298325"/>
    </source>
</evidence>
<keyword evidence="1" id="KW-0479">Metal-binding</keyword>
<dbReference type="Pfam" id="PF03747">
    <property type="entry name" value="ADP_ribosyl_GH"/>
    <property type="match status" value="1"/>
</dbReference>
<gene>
    <name evidence="2" type="ORF">E5Q11_12890</name>
</gene>
<protein>
    <submittedName>
        <fullName evidence="2">ADP-ribosylglycohydrolase family protein</fullName>
    </submittedName>
</protein>
<keyword evidence="2" id="KW-0378">Hydrolase</keyword>
<dbReference type="InterPro" id="IPR050792">
    <property type="entry name" value="ADP-ribosylglycohydrolase"/>
</dbReference>
<dbReference type="EMBL" id="SRPF01000003">
    <property type="protein sequence ID" value="TGN39510.1"/>
    <property type="molecule type" value="Genomic_DNA"/>
</dbReference>
<dbReference type="AlphaFoldDB" id="A0A4Z1BYA9"/>
<keyword evidence="3" id="KW-1185">Reference proteome</keyword>
<dbReference type="SUPFAM" id="SSF101478">
    <property type="entry name" value="ADP-ribosylglycohydrolase"/>
    <property type="match status" value="1"/>
</dbReference>
<dbReference type="GO" id="GO:0016787">
    <property type="term" value="F:hydrolase activity"/>
    <property type="evidence" value="ECO:0007669"/>
    <property type="project" value="UniProtKB-KW"/>
</dbReference>
<dbReference type="OrthoDB" id="5297797at2"/>